<dbReference type="Pfam" id="PF01470">
    <property type="entry name" value="Peptidase_C15"/>
    <property type="match status" value="1"/>
</dbReference>
<dbReference type="RefSeq" id="WP_129968544.1">
    <property type="nucleotide sequence ID" value="NZ_JACCEW010000002.1"/>
</dbReference>
<evidence type="ECO:0000256" key="3">
    <source>
        <dbReference type="ARBA" id="ARBA00004496"/>
    </source>
</evidence>
<evidence type="ECO:0000256" key="11">
    <source>
        <dbReference type="PROSITE-ProRule" id="PRU10077"/>
    </source>
</evidence>
<dbReference type="InterPro" id="IPR029762">
    <property type="entry name" value="PGP-I_bact-type"/>
</dbReference>
<feature type="active site" evidence="9 10">
    <location>
        <position position="80"/>
    </location>
</feature>
<evidence type="ECO:0000256" key="5">
    <source>
        <dbReference type="ARBA" id="ARBA00022490"/>
    </source>
</evidence>
<dbReference type="Proteomes" id="UP000580517">
    <property type="component" value="Unassembled WGS sequence"/>
</dbReference>
<dbReference type="InterPro" id="IPR033693">
    <property type="entry name" value="PGPEP1_Glu_AS"/>
</dbReference>
<dbReference type="OrthoDB" id="9779738at2"/>
<name>A0A853F921_9BURK</name>
<comment type="function">
    <text evidence="2 9">Removes 5-oxoproline from various penultimate amino acid residues except L-proline.</text>
</comment>
<protein>
    <recommendedName>
        <fullName evidence="9">Pyrrolidone-carboxylate peptidase</fullName>
        <ecNumber evidence="9">3.4.19.3</ecNumber>
    </recommendedName>
    <alternativeName>
        <fullName evidence="9">5-oxoprolyl-peptidase</fullName>
    </alternativeName>
    <alternativeName>
        <fullName evidence="9">Pyroglutamyl-peptidase I</fullName>
        <shortName evidence="9">PGP-I</shortName>
        <shortName evidence="9">Pyrase</shortName>
    </alternativeName>
</protein>
<comment type="subunit">
    <text evidence="9">Homotetramer.</text>
</comment>
<comment type="subcellular location">
    <subcellularLocation>
        <location evidence="3 9">Cytoplasm</location>
    </subcellularLocation>
</comment>
<evidence type="ECO:0000256" key="4">
    <source>
        <dbReference type="ARBA" id="ARBA00006641"/>
    </source>
</evidence>
<dbReference type="EMBL" id="JACCEW010000002">
    <property type="protein sequence ID" value="NYT36583.1"/>
    <property type="molecule type" value="Genomic_DNA"/>
</dbReference>
<evidence type="ECO:0000256" key="1">
    <source>
        <dbReference type="ARBA" id="ARBA00001770"/>
    </source>
</evidence>
<dbReference type="EC" id="3.4.19.3" evidence="9"/>
<dbReference type="Gene3D" id="3.40.630.20">
    <property type="entry name" value="Peptidase C15, pyroglutamyl peptidase I-like"/>
    <property type="match status" value="1"/>
</dbReference>
<comment type="similarity">
    <text evidence="4 9">Belongs to the peptidase C15 family.</text>
</comment>
<evidence type="ECO:0000256" key="6">
    <source>
        <dbReference type="ARBA" id="ARBA00022670"/>
    </source>
</evidence>
<dbReference type="PANTHER" id="PTHR23402:SF1">
    <property type="entry name" value="PYROGLUTAMYL-PEPTIDASE I"/>
    <property type="match status" value="1"/>
</dbReference>
<keyword evidence="5 9" id="KW-0963">Cytoplasm</keyword>
<dbReference type="NCBIfam" id="NF009676">
    <property type="entry name" value="PRK13197.1"/>
    <property type="match status" value="1"/>
</dbReference>
<sequence>MPNILVTGFEPFEAARVNPSWEAARALDGREISGARIHARQLPCVLATANAALLDAMAQVEPELVLCLGLAAGRADVSVERVAINIVDARIPDNAGSQPIDEPIVPGGPAAYFSTLPIKAMVAALRAKGVPASVSQTAGTYVCNAVFYGLAHHIATQRPTVRGGFVHVPCLPEMAALLPGAPSMSLETLIYAVATMVETAMATEHDIKVEAGALH</sequence>
<dbReference type="GO" id="GO:0006508">
    <property type="term" value="P:proteolysis"/>
    <property type="evidence" value="ECO:0007669"/>
    <property type="project" value="UniProtKB-KW"/>
</dbReference>
<dbReference type="NCBIfam" id="TIGR00504">
    <property type="entry name" value="pyro_pdase"/>
    <property type="match status" value="1"/>
</dbReference>
<evidence type="ECO:0000256" key="2">
    <source>
        <dbReference type="ARBA" id="ARBA00002280"/>
    </source>
</evidence>
<dbReference type="PIRSF" id="PIRSF015592">
    <property type="entry name" value="Prld-crbxl_pptds"/>
    <property type="match status" value="1"/>
</dbReference>
<keyword evidence="13" id="KW-1185">Reference proteome</keyword>
<comment type="catalytic activity">
    <reaction evidence="1 9 10">
        <text>Release of an N-terminal pyroglutamyl group from a polypeptide, the second amino acid generally not being Pro.</text>
        <dbReference type="EC" id="3.4.19.3"/>
    </reaction>
</comment>
<dbReference type="PANTHER" id="PTHR23402">
    <property type="entry name" value="PROTEASE FAMILY C15 PYROGLUTAMYL-PEPTIDASE I-RELATED"/>
    <property type="match status" value="1"/>
</dbReference>
<evidence type="ECO:0000256" key="10">
    <source>
        <dbReference type="PROSITE-ProRule" id="PRU10076"/>
    </source>
</evidence>
<gene>
    <name evidence="9 12" type="primary">pcp</name>
    <name evidence="12" type="ORF">H0A68_06840</name>
</gene>
<evidence type="ECO:0000256" key="9">
    <source>
        <dbReference type="HAMAP-Rule" id="MF_00417"/>
    </source>
</evidence>
<evidence type="ECO:0000313" key="12">
    <source>
        <dbReference type="EMBL" id="NYT36583.1"/>
    </source>
</evidence>
<keyword evidence="8 9" id="KW-0788">Thiol protease</keyword>
<comment type="caution">
    <text evidence="12">The sequence shown here is derived from an EMBL/GenBank/DDBJ whole genome shotgun (WGS) entry which is preliminary data.</text>
</comment>
<keyword evidence="6 9" id="KW-0645">Protease</keyword>
<dbReference type="InterPro" id="IPR036440">
    <property type="entry name" value="Peptidase_C15-like_sf"/>
</dbReference>
<dbReference type="InterPro" id="IPR016125">
    <property type="entry name" value="Peptidase_C15-like"/>
</dbReference>
<reference evidence="12 13" key="1">
    <citation type="submission" date="2020-07" db="EMBL/GenBank/DDBJ databases">
        <title>Taxonomic revisions and descriptions of new bacterial species based on genomic comparisons in the high-G+C-content subgroup of the family Alcaligenaceae.</title>
        <authorList>
            <person name="Szabo A."/>
            <person name="Felfoldi T."/>
        </authorList>
    </citation>
    <scope>NUCLEOTIDE SEQUENCE [LARGE SCALE GENOMIC DNA]</scope>
    <source>
        <strain evidence="12 13">DSM 25264</strain>
    </source>
</reference>
<dbReference type="FunFam" id="3.40.630.20:FF:000001">
    <property type="entry name" value="Pyrrolidone-carboxylate peptidase"/>
    <property type="match status" value="1"/>
</dbReference>
<keyword evidence="7 9" id="KW-0378">Hydrolase</keyword>
<dbReference type="InterPro" id="IPR000816">
    <property type="entry name" value="Peptidase_C15"/>
</dbReference>
<evidence type="ECO:0000313" key="13">
    <source>
        <dbReference type="Proteomes" id="UP000580517"/>
    </source>
</evidence>
<accession>A0A853F921</accession>
<dbReference type="SUPFAM" id="SSF53182">
    <property type="entry name" value="Pyrrolidone carboxyl peptidase (pyroglutamate aminopeptidase)"/>
    <property type="match status" value="1"/>
</dbReference>
<dbReference type="GO" id="GO:0005829">
    <property type="term" value="C:cytosol"/>
    <property type="evidence" value="ECO:0007669"/>
    <property type="project" value="InterPro"/>
</dbReference>
<proteinExistence type="inferred from homology"/>
<organism evidence="12 13">
    <name type="scientific">Allopusillimonas soli</name>
    <dbReference type="NCBI Taxonomy" id="659016"/>
    <lineage>
        <taxon>Bacteria</taxon>
        <taxon>Pseudomonadati</taxon>
        <taxon>Pseudomonadota</taxon>
        <taxon>Betaproteobacteria</taxon>
        <taxon>Burkholderiales</taxon>
        <taxon>Alcaligenaceae</taxon>
        <taxon>Allopusillimonas</taxon>
    </lineage>
</organism>
<feature type="active site" evidence="9">
    <location>
        <position position="167"/>
    </location>
</feature>
<dbReference type="PROSITE" id="PS01333">
    <property type="entry name" value="PYRASE_GLU"/>
    <property type="match status" value="1"/>
</dbReference>
<evidence type="ECO:0000256" key="7">
    <source>
        <dbReference type="ARBA" id="ARBA00022801"/>
    </source>
</evidence>
<dbReference type="InterPro" id="IPR033694">
    <property type="entry name" value="PGPEP1_Cys_AS"/>
</dbReference>
<dbReference type="PRINTS" id="PR00706">
    <property type="entry name" value="PYROGLUPTASE"/>
</dbReference>
<dbReference type="PROSITE" id="PS01334">
    <property type="entry name" value="PYRASE_CYS"/>
    <property type="match status" value="1"/>
</dbReference>
<dbReference type="HAMAP" id="MF_00417">
    <property type="entry name" value="Pyrrolid_peptidase"/>
    <property type="match status" value="1"/>
</dbReference>
<dbReference type="CDD" id="cd00501">
    <property type="entry name" value="Peptidase_C15"/>
    <property type="match status" value="1"/>
</dbReference>
<evidence type="ECO:0000256" key="8">
    <source>
        <dbReference type="ARBA" id="ARBA00022807"/>
    </source>
</evidence>
<dbReference type="AlphaFoldDB" id="A0A853F921"/>
<feature type="active site" evidence="9 11">
    <location>
        <position position="143"/>
    </location>
</feature>
<dbReference type="GO" id="GO:0016920">
    <property type="term" value="F:pyroglutamyl-peptidase activity"/>
    <property type="evidence" value="ECO:0007669"/>
    <property type="project" value="UniProtKB-UniRule"/>
</dbReference>